<keyword evidence="2" id="KW-1185">Reference proteome</keyword>
<dbReference type="Proteomes" id="UP001479436">
    <property type="component" value="Unassembled WGS sequence"/>
</dbReference>
<evidence type="ECO:0000313" key="1">
    <source>
        <dbReference type="EMBL" id="KAK9675044.1"/>
    </source>
</evidence>
<organism evidence="1 2">
    <name type="scientific">Basidiobolus ranarum</name>
    <dbReference type="NCBI Taxonomy" id="34480"/>
    <lineage>
        <taxon>Eukaryota</taxon>
        <taxon>Fungi</taxon>
        <taxon>Fungi incertae sedis</taxon>
        <taxon>Zoopagomycota</taxon>
        <taxon>Entomophthoromycotina</taxon>
        <taxon>Basidiobolomycetes</taxon>
        <taxon>Basidiobolales</taxon>
        <taxon>Basidiobolaceae</taxon>
        <taxon>Basidiobolus</taxon>
    </lineage>
</organism>
<reference evidence="1 2" key="1">
    <citation type="submission" date="2023-04" db="EMBL/GenBank/DDBJ databases">
        <title>Genome of Basidiobolus ranarum AG-B5.</title>
        <authorList>
            <person name="Stajich J.E."/>
            <person name="Carter-House D."/>
            <person name="Gryganskyi A."/>
        </authorList>
    </citation>
    <scope>NUCLEOTIDE SEQUENCE [LARGE SCALE GENOMIC DNA]</scope>
    <source>
        <strain evidence="1 2">AG-B5</strain>
    </source>
</reference>
<sequence>MTAKLQRILPFNESTLKKPHIHSISFPKSLSNHTENAIIKLERDGDKILAKLNGQVKYTVVTERGFFSTTVTLNNLETGETLYVAKPRSTLGYIWITSERFRSKLQFAYPSSESGIFGFLLDGTLFFWDYQERKYLRCFTASKKKLVAQFTFSYSDKGSEGNPVGSLVLRNEVTGVAIQPFLLLTAILLVNRSSC</sequence>
<accession>A0ABR2VME2</accession>
<evidence type="ECO:0000313" key="2">
    <source>
        <dbReference type="Proteomes" id="UP001479436"/>
    </source>
</evidence>
<dbReference type="EMBL" id="JASJQH010009807">
    <property type="protein sequence ID" value="KAK9675044.1"/>
    <property type="molecule type" value="Genomic_DNA"/>
</dbReference>
<gene>
    <name evidence="1" type="ORF">K7432_016705</name>
</gene>
<name>A0ABR2VME2_9FUNG</name>
<proteinExistence type="predicted"/>
<comment type="caution">
    <text evidence="1">The sequence shown here is derived from an EMBL/GenBank/DDBJ whole genome shotgun (WGS) entry which is preliminary data.</text>
</comment>
<protein>
    <submittedName>
        <fullName evidence="1">Uncharacterized protein</fullName>
    </submittedName>
</protein>